<evidence type="ECO:0000256" key="1">
    <source>
        <dbReference type="SAM" id="Phobius"/>
    </source>
</evidence>
<accession>A0A562M3A6</accession>
<keyword evidence="3" id="KW-1185">Reference proteome</keyword>
<evidence type="ECO:0000313" key="2">
    <source>
        <dbReference type="EMBL" id="TWI14427.1"/>
    </source>
</evidence>
<gene>
    <name evidence="2" type="ORF">IP93_00424</name>
</gene>
<comment type="caution">
    <text evidence="2">The sequence shown here is derived from an EMBL/GenBank/DDBJ whole genome shotgun (WGS) entry which is preliminary data.</text>
</comment>
<feature type="transmembrane region" description="Helical" evidence="1">
    <location>
        <begin position="7"/>
        <end position="28"/>
    </location>
</feature>
<organism evidence="2 3">
    <name type="scientific">Aerolutibacter ruishenii</name>
    <dbReference type="NCBI Taxonomy" id="686800"/>
    <lineage>
        <taxon>Bacteria</taxon>
        <taxon>Pseudomonadati</taxon>
        <taxon>Pseudomonadota</taxon>
        <taxon>Gammaproteobacteria</taxon>
        <taxon>Lysobacterales</taxon>
        <taxon>Lysobacteraceae</taxon>
        <taxon>Aerolutibacter</taxon>
    </lineage>
</organism>
<dbReference type="AlphaFoldDB" id="A0A562M3A6"/>
<feature type="transmembrane region" description="Helical" evidence="1">
    <location>
        <begin position="40"/>
        <end position="67"/>
    </location>
</feature>
<reference evidence="2 3" key="1">
    <citation type="journal article" date="2015" name="Stand. Genomic Sci.">
        <title>Genomic Encyclopedia of Bacterial and Archaeal Type Strains, Phase III: the genomes of soil and plant-associated and newly described type strains.</title>
        <authorList>
            <person name="Whitman W.B."/>
            <person name="Woyke T."/>
            <person name="Klenk H.P."/>
            <person name="Zhou Y."/>
            <person name="Lilburn T.G."/>
            <person name="Beck B.J."/>
            <person name="De Vos P."/>
            <person name="Vandamme P."/>
            <person name="Eisen J.A."/>
            <person name="Garrity G."/>
            <person name="Hugenholtz P."/>
            <person name="Kyrpides N.C."/>
        </authorList>
    </citation>
    <scope>NUCLEOTIDE SEQUENCE [LARGE SCALE GENOMIC DNA]</scope>
    <source>
        <strain evidence="2 3">CGMCC 1.10136</strain>
    </source>
</reference>
<dbReference type="EMBL" id="VLKP01000001">
    <property type="protein sequence ID" value="TWI14427.1"/>
    <property type="molecule type" value="Genomic_DNA"/>
</dbReference>
<keyword evidence="1" id="KW-0812">Transmembrane</keyword>
<name>A0A562M3A6_9GAMM</name>
<proteinExistence type="predicted"/>
<protein>
    <submittedName>
        <fullName evidence="2">Uncharacterized protein</fullName>
    </submittedName>
</protein>
<dbReference type="Proteomes" id="UP000316471">
    <property type="component" value="Unassembled WGS sequence"/>
</dbReference>
<dbReference type="OrthoDB" id="6027283at2"/>
<dbReference type="RefSeq" id="WP_144811426.1">
    <property type="nucleotide sequence ID" value="NZ_VLKP01000001.1"/>
</dbReference>
<keyword evidence="1" id="KW-1133">Transmembrane helix</keyword>
<evidence type="ECO:0000313" key="3">
    <source>
        <dbReference type="Proteomes" id="UP000316471"/>
    </source>
</evidence>
<sequence>MNDGRRFAGWLCVALGFAVNVLVGHGVLGPITVSTTDAPASLAAMLFGLLPTVLGALALFVLGLWLLKGSRRGSR</sequence>
<keyword evidence="1" id="KW-0472">Membrane</keyword>